<dbReference type="HOGENOM" id="CLU_1696774_0_0_1"/>
<name>A0A024SN32_HYPJR</name>
<reference evidence="3" key="1">
    <citation type="journal article" date="2013" name="Ind. Biotechnol.">
        <title>Comparative genomics analysis of Trichoderma reesei strains.</title>
        <authorList>
            <person name="Koike H."/>
            <person name="Aerts A."/>
            <person name="LaButti K."/>
            <person name="Grigoriev I.V."/>
            <person name="Baker S.E."/>
        </authorList>
    </citation>
    <scope>NUCLEOTIDE SEQUENCE [LARGE SCALE GENOMIC DNA]</scope>
    <source>
        <strain evidence="3">ATCC 56765 / BCRC 32924 / NRRL 11460 / Rut C-30</strain>
    </source>
</reference>
<feature type="region of interest" description="Disordered" evidence="1">
    <location>
        <begin position="67"/>
        <end position="117"/>
    </location>
</feature>
<dbReference type="KEGG" id="trr:M419DRAFT_31856"/>
<evidence type="ECO:0000256" key="1">
    <source>
        <dbReference type="SAM" id="MobiDB-lite"/>
    </source>
</evidence>
<proteinExistence type="predicted"/>
<gene>
    <name evidence="2" type="ORF">M419DRAFT_31856</name>
</gene>
<dbReference type="EMBL" id="KI911139">
    <property type="protein sequence ID" value="ETS06541.1"/>
    <property type="molecule type" value="Genomic_DNA"/>
</dbReference>
<accession>A0A024SN32</accession>
<evidence type="ECO:0000313" key="2">
    <source>
        <dbReference type="EMBL" id="ETS06541.1"/>
    </source>
</evidence>
<feature type="compositionally biased region" description="Basic and acidic residues" evidence="1">
    <location>
        <begin position="71"/>
        <end position="90"/>
    </location>
</feature>
<dbReference type="Proteomes" id="UP000024376">
    <property type="component" value="Unassembled WGS sequence"/>
</dbReference>
<organism evidence="2 3">
    <name type="scientific">Hypocrea jecorina (strain ATCC 56765 / BCRC 32924 / NRRL 11460 / Rut C-30)</name>
    <name type="common">Trichoderma reesei</name>
    <dbReference type="NCBI Taxonomy" id="1344414"/>
    <lineage>
        <taxon>Eukaryota</taxon>
        <taxon>Fungi</taxon>
        <taxon>Dikarya</taxon>
        <taxon>Ascomycota</taxon>
        <taxon>Pezizomycotina</taxon>
        <taxon>Sordariomycetes</taxon>
        <taxon>Hypocreomycetidae</taxon>
        <taxon>Hypocreales</taxon>
        <taxon>Hypocreaceae</taxon>
        <taxon>Trichoderma</taxon>
    </lineage>
</organism>
<protein>
    <submittedName>
        <fullName evidence="2">Uncharacterized protein</fullName>
    </submittedName>
</protein>
<dbReference type="AlphaFoldDB" id="A0A024SN32"/>
<evidence type="ECO:0000313" key="3">
    <source>
        <dbReference type="Proteomes" id="UP000024376"/>
    </source>
</evidence>
<sequence length="155" mass="17475">MCLIFGRHYKSTTTAGTAVVQYLPRYGARSCIPHDVPKRSDSHDLRWCLPAPPRSIAAAQQIVTFGPALAGDRRSSHARKQEDDDHEISRKKEKGQKRPTVARILLQKPPGSAQPPRRLRFLNESDLHHGELPVKIIYYLSYKALALTTNKLLIT</sequence>